<dbReference type="Proteomes" id="UP000005267">
    <property type="component" value="Chromosome"/>
</dbReference>
<dbReference type="HOGENOM" id="CLU_2244207_0_0_4"/>
<evidence type="ECO:0000256" key="1">
    <source>
        <dbReference type="SAM" id="MobiDB-lite"/>
    </source>
</evidence>
<dbReference type="EMBL" id="CP003555">
    <property type="protein sequence ID" value="AFK62012.1"/>
    <property type="molecule type" value="Genomic_DNA"/>
</dbReference>
<gene>
    <name evidence="2" type="ordered locus">TKWG_08055</name>
</gene>
<feature type="region of interest" description="Disordered" evidence="1">
    <location>
        <begin position="1"/>
        <end position="22"/>
    </location>
</feature>
<feature type="compositionally biased region" description="Polar residues" evidence="1">
    <location>
        <begin position="7"/>
        <end position="16"/>
    </location>
</feature>
<evidence type="ECO:0000313" key="3">
    <source>
        <dbReference type="Proteomes" id="UP000005267"/>
    </source>
</evidence>
<sequence>MVGTGTGTSRMVSRTMGSAGRDGLREDCDALRVSAGGAFGAGGVSFSVAVATVRILAAGASLTASATGSVSRVGSGGWRLLSVDTSTLQRPAWRALSIRRHRGP</sequence>
<name>I3UAH4_ADVKW</name>
<protein>
    <submittedName>
        <fullName evidence="2">Uncharacterized protein</fullName>
    </submittedName>
</protein>
<organism evidence="2 3">
    <name type="scientific">Advenella kashmirensis (strain DSM 17095 / LMG 22695 / WT001)</name>
    <name type="common">Tetrathiobacter kashmirensis</name>
    <dbReference type="NCBI Taxonomy" id="1036672"/>
    <lineage>
        <taxon>Bacteria</taxon>
        <taxon>Pseudomonadati</taxon>
        <taxon>Pseudomonadota</taxon>
        <taxon>Betaproteobacteria</taxon>
        <taxon>Burkholderiales</taxon>
        <taxon>Alcaligenaceae</taxon>
    </lineage>
</organism>
<dbReference type="KEGG" id="aka:TKWG_08055"/>
<keyword evidence="3" id="KW-1185">Reference proteome</keyword>
<reference evidence="2 3" key="1">
    <citation type="journal article" date="2011" name="J. Bacteriol.">
        <title>Whole-genome shotgun sequencing of the sulfur-oxidizing chemoautotroph Tetrathiobacter kashmirensis.</title>
        <authorList>
            <person name="Ghosh W."/>
            <person name="George A."/>
            <person name="Agarwal A."/>
            <person name="Raj P."/>
            <person name="Alam M."/>
            <person name="Pyne P."/>
            <person name="Das Gupta S.K."/>
        </authorList>
    </citation>
    <scope>NUCLEOTIDE SEQUENCE [LARGE SCALE GENOMIC DNA]</scope>
    <source>
        <strain evidence="2 3">WT001</strain>
    </source>
</reference>
<evidence type="ECO:0000313" key="2">
    <source>
        <dbReference type="EMBL" id="AFK62012.1"/>
    </source>
</evidence>
<proteinExistence type="predicted"/>
<reference evidence="3" key="2">
    <citation type="journal article" date="2013" name="PLoS ONE">
        <title>Genome implosion elicits host-confinement in Alcaligenaceae: evidence from the comparative genomics of Tetrathiobacter kashmirensis, a pathogen in the making.</title>
        <authorList>
            <person name="Ghosh W."/>
            <person name="Alam M."/>
            <person name="Roy C."/>
            <person name="Pyne P."/>
            <person name="George A."/>
            <person name="Chakraborty R."/>
            <person name="Majumder S."/>
            <person name="Agarwal A."/>
            <person name="Chakraborty S."/>
            <person name="Majumdar S."/>
            <person name="Gupta S.K."/>
        </authorList>
    </citation>
    <scope>NUCLEOTIDE SEQUENCE [LARGE SCALE GENOMIC DNA]</scope>
    <source>
        <strain evidence="3">WT001</strain>
    </source>
</reference>
<dbReference type="AlphaFoldDB" id="I3UAH4"/>
<accession>I3UAH4</accession>